<dbReference type="OrthoDB" id="1400091at2759"/>
<comment type="caution">
    <text evidence="2">The sequence shown here is derived from an EMBL/GenBank/DDBJ whole genome shotgun (WGS) entry which is preliminary data.</text>
</comment>
<feature type="region of interest" description="Disordered" evidence="1">
    <location>
        <begin position="81"/>
        <end position="109"/>
    </location>
</feature>
<name>A0A9P0Z0J9_CUSEU</name>
<reference evidence="2" key="1">
    <citation type="submission" date="2022-07" db="EMBL/GenBank/DDBJ databases">
        <authorList>
            <person name="Macas J."/>
            <person name="Novak P."/>
            <person name="Neumann P."/>
        </authorList>
    </citation>
    <scope>NUCLEOTIDE SEQUENCE</scope>
</reference>
<feature type="compositionally biased region" description="Basic and acidic residues" evidence="1">
    <location>
        <begin position="84"/>
        <end position="95"/>
    </location>
</feature>
<evidence type="ECO:0000313" key="3">
    <source>
        <dbReference type="Proteomes" id="UP001152484"/>
    </source>
</evidence>
<sequence length="146" mass="16606">MGRPALMDLKCIISQEHLCIKFCTPNVVGVARGDQWMAQSCYMKACKQLGQNDLRVHTINSKAMKYEDGQLRNEPTFEVEEVQIDPKHPDQKNKDLCGAPSRTKKDDYPSPPCQQVYLLPYSINSSIYFIVEGNLSHLTRIPATEF</sequence>
<organism evidence="2 3">
    <name type="scientific">Cuscuta europaea</name>
    <name type="common">European dodder</name>
    <dbReference type="NCBI Taxonomy" id="41803"/>
    <lineage>
        <taxon>Eukaryota</taxon>
        <taxon>Viridiplantae</taxon>
        <taxon>Streptophyta</taxon>
        <taxon>Embryophyta</taxon>
        <taxon>Tracheophyta</taxon>
        <taxon>Spermatophyta</taxon>
        <taxon>Magnoliopsida</taxon>
        <taxon>eudicotyledons</taxon>
        <taxon>Gunneridae</taxon>
        <taxon>Pentapetalae</taxon>
        <taxon>asterids</taxon>
        <taxon>lamiids</taxon>
        <taxon>Solanales</taxon>
        <taxon>Convolvulaceae</taxon>
        <taxon>Cuscuteae</taxon>
        <taxon>Cuscuta</taxon>
        <taxon>Cuscuta subgen. Cuscuta</taxon>
    </lineage>
</organism>
<gene>
    <name evidence="2" type="ORF">CEURO_LOCUS8918</name>
</gene>
<dbReference type="AlphaFoldDB" id="A0A9P0Z0J9"/>
<accession>A0A9P0Z0J9</accession>
<keyword evidence="3" id="KW-1185">Reference proteome</keyword>
<evidence type="ECO:0000313" key="2">
    <source>
        <dbReference type="EMBL" id="CAH9084229.1"/>
    </source>
</evidence>
<dbReference type="EMBL" id="CAMAPE010000017">
    <property type="protein sequence ID" value="CAH9084229.1"/>
    <property type="molecule type" value="Genomic_DNA"/>
</dbReference>
<evidence type="ECO:0000256" key="1">
    <source>
        <dbReference type="SAM" id="MobiDB-lite"/>
    </source>
</evidence>
<protein>
    <submittedName>
        <fullName evidence="2">Uncharacterized protein</fullName>
    </submittedName>
</protein>
<proteinExistence type="predicted"/>
<dbReference type="Proteomes" id="UP001152484">
    <property type="component" value="Unassembled WGS sequence"/>
</dbReference>